<evidence type="ECO:0000313" key="2">
    <source>
        <dbReference type="EMBL" id="RHZ69330.1"/>
    </source>
</evidence>
<dbReference type="EMBL" id="PQFF01000260">
    <property type="protein sequence ID" value="RHZ69330.1"/>
    <property type="molecule type" value="Genomic_DNA"/>
</dbReference>
<name>A0A397I916_9GLOM</name>
<feature type="compositionally biased region" description="Polar residues" evidence="1">
    <location>
        <begin position="1"/>
        <end position="32"/>
    </location>
</feature>
<gene>
    <name evidence="2" type="ORF">Glove_284g117</name>
</gene>
<feature type="region of interest" description="Disordered" evidence="1">
    <location>
        <begin position="1"/>
        <end position="46"/>
    </location>
</feature>
<sequence>MNITKATSAETDQNPSFEENNSNVPTNSNQIQGDDLAYYSPDDDYSDSEECKAITIKLSILSLKKMYEEIHEFPDPKYMFDLKTKGLTTPEKFVAWWNENHQDFQITVDSIKKWTYREDEDPSRYNIHWSEYGDYD</sequence>
<comment type="caution">
    <text evidence="2">The sequence shown here is derived from an EMBL/GenBank/DDBJ whole genome shotgun (WGS) entry which is preliminary data.</text>
</comment>
<keyword evidence="3" id="KW-1185">Reference proteome</keyword>
<dbReference type="AlphaFoldDB" id="A0A397I916"/>
<accession>A0A397I916</accession>
<evidence type="ECO:0000256" key="1">
    <source>
        <dbReference type="SAM" id="MobiDB-lite"/>
    </source>
</evidence>
<reference evidence="2 3" key="1">
    <citation type="submission" date="2018-08" db="EMBL/GenBank/DDBJ databases">
        <title>Genome and evolution of the arbuscular mycorrhizal fungus Diversispora epigaea (formerly Glomus versiforme) and its bacterial endosymbionts.</title>
        <authorList>
            <person name="Sun X."/>
            <person name="Fei Z."/>
            <person name="Harrison M."/>
        </authorList>
    </citation>
    <scope>NUCLEOTIDE SEQUENCE [LARGE SCALE GENOMIC DNA]</scope>
    <source>
        <strain evidence="2 3">IT104</strain>
    </source>
</reference>
<organism evidence="2 3">
    <name type="scientific">Diversispora epigaea</name>
    <dbReference type="NCBI Taxonomy" id="1348612"/>
    <lineage>
        <taxon>Eukaryota</taxon>
        <taxon>Fungi</taxon>
        <taxon>Fungi incertae sedis</taxon>
        <taxon>Mucoromycota</taxon>
        <taxon>Glomeromycotina</taxon>
        <taxon>Glomeromycetes</taxon>
        <taxon>Diversisporales</taxon>
        <taxon>Diversisporaceae</taxon>
        <taxon>Diversispora</taxon>
    </lineage>
</organism>
<proteinExistence type="predicted"/>
<dbReference type="OrthoDB" id="2367682at2759"/>
<dbReference type="Proteomes" id="UP000266861">
    <property type="component" value="Unassembled WGS sequence"/>
</dbReference>
<evidence type="ECO:0000313" key="3">
    <source>
        <dbReference type="Proteomes" id="UP000266861"/>
    </source>
</evidence>
<protein>
    <submittedName>
        <fullName evidence="2">Uncharacterized protein</fullName>
    </submittedName>
</protein>